<dbReference type="Gene3D" id="3.40.50.1000">
    <property type="entry name" value="HAD superfamily/HAD-like"/>
    <property type="match status" value="1"/>
</dbReference>
<dbReference type="SMART" id="SM00563">
    <property type="entry name" value="PlsC"/>
    <property type="match status" value="1"/>
</dbReference>
<evidence type="ECO:0000313" key="6">
    <source>
        <dbReference type="Proteomes" id="UP001557485"/>
    </source>
</evidence>
<sequence length="495" mass="54452">MSTTDDLLAEINDTPQGPATLALFDFDGTIIAGYSSLFILREQLRRGDISKHDFAQVVLSIINHQLGLIDDHALMELGASFLKGSPVQDFSDLCSQVYETQLNKRIYPEARALIAAHRARGHIVAIASSAPAQAIVAVANELQIEHIASSHYIVDQDHFTGTVTMPVCWGFGKRLAAEQLAKQLNCRLDTAFFYTDSDEDLPLLEVVGHPTAVNPNPRLKQHATFKDWLCVDFKPRRWRLRELGGTAGVYISLVASYLAGLGVAHLEGDRKRGRGFMLKHFTDSVCKLIGMDIELINEHYLRDNPASVVIFNHQSNADGFIILKLLRENYAGIGKRAFGKVPLLSDAYEFAGVIPIDRDDSKSAIASMAPLIEAITKEGRSVAVAPEGTRSSSRKPGPFKKGAFHLALDANVNIVPVVIHNSLNVQTKGDSLFHSAKVTVEILPPVDTSNWQRANLNQHIEDVHQLYLQTLGYAAPAQKQAATVKRTPRKKKATT</sequence>
<evidence type="ECO:0000256" key="3">
    <source>
        <dbReference type="ARBA" id="ARBA00023315"/>
    </source>
</evidence>
<dbReference type="Pfam" id="PF01553">
    <property type="entry name" value="Acyltransferase"/>
    <property type="match status" value="1"/>
</dbReference>
<reference evidence="5 6" key="1">
    <citation type="journal article" date="2011" name="Int. J. Syst. Evol. Microbiol.">
        <title>Zhongshania antarctica gen. nov., sp. nov. and Zhongshania guokunii sp. nov., gammaproteobacteria respectively isolated from coastal attached (fast) ice and surface seawater of the Antarctic.</title>
        <authorList>
            <person name="Li H.J."/>
            <person name="Zhang X.Y."/>
            <person name="Chen C.X."/>
            <person name="Zhang Y.J."/>
            <person name="Gao Z.M."/>
            <person name="Yu Y."/>
            <person name="Chen X.L."/>
            <person name="Chen B."/>
            <person name="Zhang Y.Z."/>
        </authorList>
    </citation>
    <scope>NUCLEOTIDE SEQUENCE [LARGE SCALE GENOMIC DNA]</scope>
    <source>
        <strain evidence="5 6">ZS6-22T</strain>
    </source>
</reference>
<dbReference type="NCBIfam" id="TIGR01490">
    <property type="entry name" value="HAD-SF-IB-hyp1"/>
    <property type="match status" value="1"/>
</dbReference>
<keyword evidence="5" id="KW-0378">Hydrolase</keyword>
<dbReference type="PANTHER" id="PTHR10434">
    <property type="entry name" value="1-ACYL-SN-GLYCEROL-3-PHOSPHATE ACYLTRANSFERASE"/>
    <property type="match status" value="1"/>
</dbReference>
<dbReference type="InterPro" id="IPR023214">
    <property type="entry name" value="HAD_sf"/>
</dbReference>
<dbReference type="Pfam" id="PF12710">
    <property type="entry name" value="HAD"/>
    <property type="match status" value="1"/>
</dbReference>
<dbReference type="SUPFAM" id="SSF69593">
    <property type="entry name" value="Glycerol-3-phosphate (1)-acyltransferase"/>
    <property type="match status" value="1"/>
</dbReference>
<dbReference type="InterPro" id="IPR006385">
    <property type="entry name" value="HAD_hydro_SerB1"/>
</dbReference>
<name>A0ABV3U0M8_9GAMM</name>
<dbReference type="RefSeq" id="WP_368379733.1">
    <property type="nucleotide sequence ID" value="NZ_JBFRYA010000001.1"/>
</dbReference>
<dbReference type="Gene3D" id="1.20.1440.100">
    <property type="entry name" value="SG protein - dephosphorylation function"/>
    <property type="match status" value="1"/>
</dbReference>
<keyword evidence="3" id="KW-0012">Acyltransferase</keyword>
<dbReference type="NCBIfam" id="TIGR01488">
    <property type="entry name" value="HAD-SF-IB"/>
    <property type="match status" value="1"/>
</dbReference>
<comment type="pathway">
    <text evidence="1">Lipid metabolism.</text>
</comment>
<dbReference type="CDD" id="cd07989">
    <property type="entry name" value="LPLAT_AGPAT-like"/>
    <property type="match status" value="1"/>
</dbReference>
<dbReference type="InterPro" id="IPR036412">
    <property type="entry name" value="HAD-like_sf"/>
</dbReference>
<organism evidence="5 6">
    <name type="scientific">Zhongshania guokunii</name>
    <dbReference type="NCBI Taxonomy" id="641783"/>
    <lineage>
        <taxon>Bacteria</taxon>
        <taxon>Pseudomonadati</taxon>
        <taxon>Pseudomonadota</taxon>
        <taxon>Gammaproteobacteria</taxon>
        <taxon>Cellvibrionales</taxon>
        <taxon>Spongiibacteraceae</taxon>
        <taxon>Zhongshania</taxon>
    </lineage>
</organism>
<dbReference type="GO" id="GO:0016787">
    <property type="term" value="F:hydrolase activity"/>
    <property type="evidence" value="ECO:0007669"/>
    <property type="project" value="UniProtKB-KW"/>
</dbReference>
<evidence type="ECO:0000313" key="5">
    <source>
        <dbReference type="EMBL" id="MEX1667398.1"/>
    </source>
</evidence>
<evidence type="ECO:0000256" key="2">
    <source>
        <dbReference type="ARBA" id="ARBA00022679"/>
    </source>
</evidence>
<accession>A0ABV3U0M8</accession>
<dbReference type="Proteomes" id="UP001557485">
    <property type="component" value="Unassembled WGS sequence"/>
</dbReference>
<dbReference type="SUPFAM" id="SSF56784">
    <property type="entry name" value="HAD-like"/>
    <property type="match status" value="1"/>
</dbReference>
<evidence type="ECO:0000256" key="1">
    <source>
        <dbReference type="ARBA" id="ARBA00005189"/>
    </source>
</evidence>
<proteinExistence type="predicted"/>
<feature type="domain" description="Phospholipid/glycerol acyltransferase" evidence="4">
    <location>
        <begin position="307"/>
        <end position="422"/>
    </location>
</feature>
<protein>
    <submittedName>
        <fullName evidence="5">HAD-IB family hydrolase</fullName>
    </submittedName>
</protein>
<gene>
    <name evidence="5" type="ORF">AB4876_00665</name>
</gene>
<dbReference type="InterPro" id="IPR002123">
    <property type="entry name" value="Plipid/glycerol_acylTrfase"/>
</dbReference>
<dbReference type="PANTHER" id="PTHR10434:SF11">
    <property type="entry name" value="1-ACYL-SN-GLYCEROL-3-PHOSPHATE ACYLTRANSFERASE"/>
    <property type="match status" value="1"/>
</dbReference>
<comment type="caution">
    <text evidence="5">The sequence shown here is derived from an EMBL/GenBank/DDBJ whole genome shotgun (WGS) entry which is preliminary data.</text>
</comment>
<dbReference type="CDD" id="cd02612">
    <property type="entry name" value="HAD_PGPPase"/>
    <property type="match status" value="1"/>
</dbReference>
<keyword evidence="6" id="KW-1185">Reference proteome</keyword>
<dbReference type="EMBL" id="JBFRYA010000001">
    <property type="protein sequence ID" value="MEX1667398.1"/>
    <property type="molecule type" value="Genomic_DNA"/>
</dbReference>
<keyword evidence="2" id="KW-0808">Transferase</keyword>
<evidence type="ECO:0000259" key="4">
    <source>
        <dbReference type="SMART" id="SM00563"/>
    </source>
</evidence>